<evidence type="ECO:0000313" key="2">
    <source>
        <dbReference type="EMBL" id="RJK98685.1"/>
    </source>
</evidence>
<protein>
    <recommendedName>
        <fullName evidence="1">TniQ domain-containing protein</fullName>
    </recommendedName>
</protein>
<sequence length="553" mass="61998">MISGVDSSSLQRWTFRNIGGSRVRIGREMGTIRTICRSIPRVCPECIRTAVNEHGFTGAFIRADWHVVSVRTCAIHSLALMRMPCSKYTLENYDIAAVVRKNFDLFTRHIDMHRQESSLEAYLRMRIGGMRQTGFWPDILTLPVVARAAETLGGRVLFGPQAKSAQLSEDMLHAAGGIGFDIISGGVETLKTCLNDLTRESSDSRKFHRRDYGMFLTWLSSSRAAPEMKPLKSVVRAHMIENFPLKSGSIVLGSVIARPRLLSVTDAAKELSMKPGQLLRFLREKEGALSNGVTERQGVCADALQSLKDEVNDQITVREATSILNCSFDLVQKLADCLILPFHTRGGAARYVSRKDAMRLLHAVECLPAIKQHGNFLTAVRIRENIACRASEILKLFMQGELAPAYRERGVRGINGLLVDIEQLRSKISTRDTKFVLFRDACRVLHLKSSELHILASMEFVRMKICRDPDSGCRRKVIESATLDGFRARFATLGMLASELSRRALSLRKDLEILGVRSMFLEDELPKIYERSNLPDAKLLFTRWRKAEISAGG</sequence>
<evidence type="ECO:0000259" key="1">
    <source>
        <dbReference type="Pfam" id="PF06527"/>
    </source>
</evidence>
<reference evidence="3" key="1">
    <citation type="submission" date="2018-09" db="EMBL/GenBank/DDBJ databases">
        <title>Paracoccus onubensis nov. sp. a moderate halophilic bacterium isolated from Gruta de las Maravillas (Aracena, Spain).</title>
        <authorList>
            <person name="Jurado V."/>
            <person name="Gutierrez-Patricio S."/>
            <person name="Gonzalez-Pimentel J.L."/>
            <person name="Miller A.Z."/>
            <person name="Laiz L."/>
            <person name="Saiz-Jimenez C."/>
        </authorList>
    </citation>
    <scope>NUCLEOTIDE SEQUENCE [LARGE SCALE GENOMIC DNA]</scope>
    <source>
        <strain evidence="3">DSM 26381</strain>
    </source>
</reference>
<dbReference type="Proteomes" id="UP000283587">
    <property type="component" value="Unassembled WGS sequence"/>
</dbReference>
<proteinExistence type="predicted"/>
<organism evidence="2 3">
    <name type="scientific">Paracoccus siganidrum</name>
    <dbReference type="NCBI Taxonomy" id="1276757"/>
    <lineage>
        <taxon>Bacteria</taxon>
        <taxon>Pseudomonadati</taxon>
        <taxon>Pseudomonadota</taxon>
        <taxon>Alphaproteobacteria</taxon>
        <taxon>Rhodobacterales</taxon>
        <taxon>Paracoccaceae</taxon>
        <taxon>Paracoccus</taxon>
    </lineage>
</organism>
<evidence type="ECO:0000313" key="3">
    <source>
        <dbReference type="Proteomes" id="UP000283587"/>
    </source>
</evidence>
<accession>A0A418ZR96</accession>
<gene>
    <name evidence="2" type="ORF">D3P05_23700</name>
</gene>
<feature type="domain" description="TniQ" evidence="1">
    <location>
        <begin position="3"/>
        <end position="80"/>
    </location>
</feature>
<dbReference type="InterPro" id="IPR009492">
    <property type="entry name" value="TniQ"/>
</dbReference>
<dbReference type="EMBL" id="QZEW01000205">
    <property type="protein sequence ID" value="RJK98685.1"/>
    <property type="molecule type" value="Genomic_DNA"/>
</dbReference>
<name>A0A418ZR96_9RHOB</name>
<dbReference type="Pfam" id="PF06527">
    <property type="entry name" value="TniQ"/>
    <property type="match status" value="1"/>
</dbReference>
<dbReference type="AlphaFoldDB" id="A0A418ZR96"/>
<comment type="caution">
    <text evidence="2">The sequence shown here is derived from an EMBL/GenBank/DDBJ whole genome shotgun (WGS) entry which is preliminary data.</text>
</comment>
<keyword evidence="3" id="KW-1185">Reference proteome</keyword>
<dbReference type="OrthoDB" id="7595282at2"/>